<dbReference type="InterPro" id="IPR013500">
    <property type="entry name" value="TopoI_cat_euk"/>
</dbReference>
<feature type="domain" description="DNA topoisomerase I catalytic core eukaryotic-type" evidence="7">
    <location>
        <begin position="98"/>
        <end position="303"/>
    </location>
</feature>
<evidence type="ECO:0000256" key="2">
    <source>
        <dbReference type="ARBA" id="ARBA00006645"/>
    </source>
</evidence>
<comment type="similarity">
    <text evidence="2">Belongs to the type IB topoisomerase family.</text>
</comment>
<evidence type="ECO:0000313" key="9">
    <source>
        <dbReference type="EMBL" id="MFD0860619.1"/>
    </source>
</evidence>
<evidence type="ECO:0000259" key="8">
    <source>
        <dbReference type="Pfam" id="PF21338"/>
    </source>
</evidence>
<dbReference type="EC" id="5.6.2.1" evidence="3"/>
<evidence type="ECO:0000256" key="1">
    <source>
        <dbReference type="ARBA" id="ARBA00000213"/>
    </source>
</evidence>
<reference evidence="10" key="1">
    <citation type="journal article" date="2019" name="Int. J. Syst. Evol. Microbiol.">
        <title>The Global Catalogue of Microorganisms (GCM) 10K type strain sequencing project: providing services to taxonomists for standard genome sequencing and annotation.</title>
        <authorList>
            <consortium name="The Broad Institute Genomics Platform"/>
            <consortium name="The Broad Institute Genome Sequencing Center for Infectious Disease"/>
            <person name="Wu L."/>
            <person name="Ma J."/>
        </authorList>
    </citation>
    <scope>NUCLEOTIDE SEQUENCE [LARGE SCALE GENOMIC DNA]</scope>
    <source>
        <strain evidence="10">CCUG 62952</strain>
    </source>
</reference>
<sequence>MRYTENTTESLLEKYKLVYVTDEKLDIERRKLGKDFVYQIRDKKLTQKEHIERIKTLAIPPAWQGVKITSLENGHLQATGRDAKKRKQYRYHPLWSKIRNQTKFSKMYDFGKLLPSIRRRVDADLDLEGWPKNKVMALIIRLMEETHIRIGNEQYAKRNKTYGLSTLRKRHLKIFDDKLKFHFTGKRGKEHSITLKNKRLIRLVNRCEEIPGWELFHFYDKNGDKQKVESEMVNEYIYDISTSNFTAKDFRTWAASILFFEFLAESEPAQSEKQKDKTVLAALDAAAAALGNTRNVCRKYYVHPHLITSYTSGKLLPYLLDIDKQQDDEFLTASEKAMLEAIKNYQPGK</sequence>
<dbReference type="Pfam" id="PF01028">
    <property type="entry name" value="Topoisom_I"/>
    <property type="match status" value="1"/>
</dbReference>
<dbReference type="PROSITE" id="PS52038">
    <property type="entry name" value="TOPO_IB_2"/>
    <property type="match status" value="1"/>
</dbReference>
<comment type="catalytic activity">
    <reaction evidence="1">
        <text>ATP-independent breakage of single-stranded DNA, followed by passage and rejoining.</text>
        <dbReference type="EC" id="5.6.2.1"/>
    </reaction>
</comment>
<dbReference type="InterPro" id="IPR001631">
    <property type="entry name" value="TopoI"/>
</dbReference>
<protein>
    <recommendedName>
        <fullName evidence="3">DNA topoisomerase</fullName>
        <ecNumber evidence="3">5.6.2.1</ecNumber>
    </recommendedName>
</protein>
<dbReference type="Gene3D" id="1.10.132.120">
    <property type="match status" value="1"/>
</dbReference>
<dbReference type="InterPro" id="IPR035447">
    <property type="entry name" value="DNA_topo_I_N_sf"/>
</dbReference>
<gene>
    <name evidence="9" type="ORF">ACFQ1M_00240</name>
</gene>
<dbReference type="InterPro" id="IPR014711">
    <property type="entry name" value="TopoI_cat_a-hlx-sub_euk"/>
</dbReference>
<organism evidence="9 10">
    <name type="scientific">Sungkyunkwania multivorans</name>
    <dbReference type="NCBI Taxonomy" id="1173618"/>
    <lineage>
        <taxon>Bacteria</taxon>
        <taxon>Pseudomonadati</taxon>
        <taxon>Bacteroidota</taxon>
        <taxon>Flavobacteriia</taxon>
        <taxon>Flavobacteriales</taxon>
        <taxon>Flavobacteriaceae</taxon>
        <taxon>Sungkyunkwania</taxon>
    </lineage>
</organism>
<comment type="caution">
    <text evidence="9">The sequence shown here is derived from an EMBL/GenBank/DDBJ whole genome shotgun (WGS) entry which is preliminary data.</text>
</comment>
<evidence type="ECO:0000256" key="6">
    <source>
        <dbReference type="ARBA" id="ARBA00023235"/>
    </source>
</evidence>
<keyword evidence="6" id="KW-0413">Isomerase</keyword>
<dbReference type="Pfam" id="PF21338">
    <property type="entry name" value="Top1B_N_bact"/>
    <property type="match status" value="1"/>
</dbReference>
<dbReference type="SUPFAM" id="SSF55869">
    <property type="entry name" value="DNA topoisomerase I domain"/>
    <property type="match status" value="1"/>
</dbReference>
<dbReference type="InterPro" id="IPR049331">
    <property type="entry name" value="Top1B_N_bact"/>
</dbReference>
<keyword evidence="4" id="KW-0799">Topoisomerase</keyword>
<name>A0ABW3CTP3_9FLAO</name>
<proteinExistence type="inferred from homology"/>
<dbReference type="EMBL" id="JBHTJH010000001">
    <property type="protein sequence ID" value="MFD0860619.1"/>
    <property type="molecule type" value="Genomic_DNA"/>
</dbReference>
<dbReference type="PRINTS" id="PR00416">
    <property type="entry name" value="EUTPISMRASEI"/>
</dbReference>
<dbReference type="RefSeq" id="WP_386402189.1">
    <property type="nucleotide sequence ID" value="NZ_JBHTJH010000001.1"/>
</dbReference>
<feature type="domain" description="DNA topoisomerase IB N-terminal" evidence="8">
    <location>
        <begin position="41"/>
        <end position="82"/>
    </location>
</feature>
<evidence type="ECO:0000259" key="7">
    <source>
        <dbReference type="Pfam" id="PF01028"/>
    </source>
</evidence>
<keyword evidence="5" id="KW-0238">DNA-binding</keyword>
<dbReference type="InterPro" id="IPR011010">
    <property type="entry name" value="DNA_brk_join_enz"/>
</dbReference>
<evidence type="ECO:0000256" key="4">
    <source>
        <dbReference type="ARBA" id="ARBA00023029"/>
    </source>
</evidence>
<dbReference type="Gene3D" id="3.90.15.10">
    <property type="entry name" value="Topoisomerase I, Chain A, domain 3"/>
    <property type="match status" value="1"/>
</dbReference>
<keyword evidence="10" id="KW-1185">Reference proteome</keyword>
<evidence type="ECO:0000256" key="3">
    <source>
        <dbReference type="ARBA" id="ARBA00012891"/>
    </source>
</evidence>
<dbReference type="SUPFAM" id="SSF56349">
    <property type="entry name" value="DNA breaking-rejoining enzymes"/>
    <property type="match status" value="1"/>
</dbReference>
<dbReference type="Gene3D" id="3.30.66.10">
    <property type="entry name" value="DNA topoisomerase I domain"/>
    <property type="match status" value="1"/>
</dbReference>
<accession>A0ABW3CTP3</accession>
<evidence type="ECO:0000256" key="5">
    <source>
        <dbReference type="ARBA" id="ARBA00023125"/>
    </source>
</evidence>
<dbReference type="Proteomes" id="UP001596978">
    <property type="component" value="Unassembled WGS sequence"/>
</dbReference>
<evidence type="ECO:0000313" key="10">
    <source>
        <dbReference type="Proteomes" id="UP001596978"/>
    </source>
</evidence>